<reference evidence="1" key="1">
    <citation type="submission" date="2020-04" db="EMBL/GenBank/DDBJ databases">
        <authorList>
            <person name="Alioto T."/>
            <person name="Alioto T."/>
            <person name="Gomez Garrido J."/>
        </authorList>
    </citation>
    <scope>NUCLEOTIDE SEQUENCE</scope>
    <source>
        <strain evidence="1">A484AB</strain>
    </source>
</reference>
<comment type="caution">
    <text evidence="1">The sequence shown here is derived from an EMBL/GenBank/DDBJ whole genome shotgun (WGS) entry which is preliminary data.</text>
</comment>
<dbReference type="EMBL" id="CACRXK020001885">
    <property type="protein sequence ID" value="CAB3991603.1"/>
    <property type="molecule type" value="Genomic_DNA"/>
</dbReference>
<evidence type="ECO:0000313" key="1">
    <source>
        <dbReference type="EMBL" id="CAB3991603.1"/>
    </source>
</evidence>
<dbReference type="AlphaFoldDB" id="A0A7D9HS86"/>
<dbReference type="Gene3D" id="2.120.10.30">
    <property type="entry name" value="TolB, C-terminal domain"/>
    <property type="match status" value="1"/>
</dbReference>
<dbReference type="Proteomes" id="UP001152795">
    <property type="component" value="Unassembled WGS sequence"/>
</dbReference>
<proteinExistence type="predicted"/>
<gene>
    <name evidence="1" type="ORF">PACLA_8A069605</name>
</gene>
<dbReference type="InterPro" id="IPR011042">
    <property type="entry name" value="6-blade_b-propeller_TolB-like"/>
</dbReference>
<sequence length="555" mass="62501">MSSIVTSILSSTVGLLWNKARDSTAAKLKDGDITDEKIREIVVRDLNDIKTKLDGLARKDLLSSYNFLQEGVDFLNASLQKSKLDQKALANETLDDRGETSTMPSCGQSGILSEAIELSQAMGKLKCNSDEKYESAKERFKKARERATDAFSTETLVLKDKIFAAKLRIVSEMLECLDRPETAITGCLSFLKKFHSLPAIQEIFTVYLNGGIKSMLNKSERVENVKSVMLINYVLFQYVSKFSSKYSFDLLLSMPTIELPDRSFSPMLDWQEVATRKSMGKELTQYPSKRTLIDEEIRPLVCAVNSHGDIITVSYSDEILVIFFKTGECKVVQLPEPREGKVIEQRNIKGIAVDNNSDVYVVVRLTNGDVKNFVLHVLDENYHVKHDSCTLDFMDANFVCRVSIAINKNNNIIMIKGRDPHVYICDNTGKLQHKFEHDSSGRPSLGISEQDKIITSSGDLEAMVTFSEEGNLKSTVKLPEGHKIFGVAYHYVIRKIIVLTRVEKNNSYFLLCYTEAGDLETSTFFCKDIDDEFIKITSHPRGSVAVVREKSITFI</sequence>
<accession>A0A7D9HS86</accession>
<keyword evidence="2" id="KW-1185">Reference proteome</keyword>
<dbReference type="SUPFAM" id="SSF101898">
    <property type="entry name" value="NHL repeat"/>
    <property type="match status" value="1"/>
</dbReference>
<evidence type="ECO:0000313" key="2">
    <source>
        <dbReference type="Proteomes" id="UP001152795"/>
    </source>
</evidence>
<protein>
    <submittedName>
        <fullName evidence="1">Uncharacterized protein</fullName>
    </submittedName>
</protein>
<dbReference type="OrthoDB" id="5986534at2759"/>
<name>A0A7D9HS86_PARCT</name>
<organism evidence="1 2">
    <name type="scientific">Paramuricea clavata</name>
    <name type="common">Red gorgonian</name>
    <name type="synonym">Violescent sea-whip</name>
    <dbReference type="NCBI Taxonomy" id="317549"/>
    <lineage>
        <taxon>Eukaryota</taxon>
        <taxon>Metazoa</taxon>
        <taxon>Cnidaria</taxon>
        <taxon>Anthozoa</taxon>
        <taxon>Octocorallia</taxon>
        <taxon>Malacalcyonacea</taxon>
        <taxon>Plexauridae</taxon>
        <taxon>Paramuricea</taxon>
    </lineage>
</organism>